<dbReference type="Proteomes" id="UP000694846">
    <property type="component" value="Unplaced"/>
</dbReference>
<dbReference type="OrthoDB" id="445152at2759"/>
<evidence type="ECO:0000313" key="1">
    <source>
        <dbReference type="Proteomes" id="UP000694846"/>
    </source>
</evidence>
<keyword evidence="1" id="KW-1185">Reference proteome</keyword>
<accession>A0A8B8F4T9</accession>
<dbReference type="PANTHER" id="PTHR12517:SF0">
    <property type="entry name" value="INTERMEMBRANE LIPID TRANSFER PROTEIN VPS13B"/>
    <property type="match status" value="1"/>
</dbReference>
<gene>
    <name evidence="2" type="primary">LOC112679968</name>
</gene>
<dbReference type="GeneID" id="112679968"/>
<reference evidence="2" key="1">
    <citation type="submission" date="2025-08" db="UniProtKB">
        <authorList>
            <consortium name="RefSeq"/>
        </authorList>
    </citation>
    <scope>IDENTIFICATION</scope>
    <source>
        <tissue evidence="2">Whole body</tissue>
    </source>
</reference>
<proteinExistence type="predicted"/>
<organism evidence="1 2">
    <name type="scientific">Sipha flava</name>
    <name type="common">yellow sugarcane aphid</name>
    <dbReference type="NCBI Taxonomy" id="143950"/>
    <lineage>
        <taxon>Eukaryota</taxon>
        <taxon>Metazoa</taxon>
        <taxon>Ecdysozoa</taxon>
        <taxon>Arthropoda</taxon>
        <taxon>Hexapoda</taxon>
        <taxon>Insecta</taxon>
        <taxon>Pterygota</taxon>
        <taxon>Neoptera</taxon>
        <taxon>Paraneoptera</taxon>
        <taxon>Hemiptera</taxon>
        <taxon>Sternorrhyncha</taxon>
        <taxon>Aphidomorpha</taxon>
        <taxon>Aphidoidea</taxon>
        <taxon>Aphididae</taxon>
        <taxon>Sipha</taxon>
    </lineage>
</organism>
<dbReference type="PANTHER" id="PTHR12517">
    <property type="entry name" value="VACUOLAR PROTEIN SORTING-ASSOCIATED PROTEIN 13B"/>
    <property type="match status" value="1"/>
</dbReference>
<evidence type="ECO:0000313" key="2">
    <source>
        <dbReference type="RefSeq" id="XP_025405708.1"/>
    </source>
</evidence>
<protein>
    <submittedName>
        <fullName evidence="2">Vacuolar protein sorting-associated protein 13B-like</fullName>
    </submittedName>
</protein>
<dbReference type="InterPro" id="IPR039782">
    <property type="entry name" value="VPS13B"/>
</dbReference>
<sequence>METINVGRRWVVNKIMSYMRKYFTSISFENIQVEMLKGNCSFEELDINVKVLEEELKLPFNIISGHIHNLKFELPWYRLLSNVEIKIETIDNYGVKDGLKIPFSEGTFTVKDEKKKVLNNVRKYHKEG</sequence>
<name>A0A8B8F4T9_9HEMI</name>
<dbReference type="RefSeq" id="XP_025405708.1">
    <property type="nucleotide sequence ID" value="XM_025549923.1"/>
</dbReference>
<dbReference type="AlphaFoldDB" id="A0A8B8F4T9"/>